<dbReference type="Pfam" id="PF13524">
    <property type="entry name" value="Glyco_trans_1_2"/>
    <property type="match status" value="1"/>
</dbReference>
<reference evidence="2" key="1">
    <citation type="journal article" date="2012" name="Science">
        <title>Fermentation, hydrogen, and sulfur metabolism in multiple uncultivated bacterial phyla.</title>
        <authorList>
            <person name="Wrighton K.C."/>
            <person name="Thomas B.C."/>
            <person name="Sharon I."/>
            <person name="Miller C.S."/>
            <person name="Castelle C.J."/>
            <person name="VerBerkmoes N.C."/>
            <person name="Wilkins M.J."/>
            <person name="Hettich R.L."/>
            <person name="Lipton M.S."/>
            <person name="Williams K.H."/>
            <person name="Long P.E."/>
            <person name="Banfield J.F."/>
        </authorList>
    </citation>
    <scope>NUCLEOTIDE SEQUENCE [LARGE SCALE GENOMIC DNA]</scope>
</reference>
<evidence type="ECO:0000313" key="2">
    <source>
        <dbReference type="EMBL" id="EKD24795.1"/>
    </source>
</evidence>
<sequence length="367" mass="45256">MYATNFKNNLWYKDHILNTLQKISNLTYCNPSDDNIHDVYEYNKILLKRIKSAWKIDLFFSMANDYIILPETVQEIKKLWILTVNLSFDDLSRSFDLIKMAKCFDYMWVIEPEAVKILKSYWANPIYLPMAANPDTYKPYPEEKEIYDAVLVWFKNSSRPQYIYKLLDNDIDVKVWWYWWKAIQQNDTAKKRALANPFNTIRHIFHDIRYSQWREWLWADFLNVLREPKPSQKVLSILDKHVWWELNFEDMIKLYSQAKISLWFNERLNTYQFKKPSYIMRLRDFEAPMSWACHLMYRIPEMLKYFEEDKEMLFYSSFEELLEKIRFYTKPENDWLRKKIKENARKRALRDHTWENRFNELFKIIWI</sequence>
<protein>
    <recommendedName>
        <fullName evidence="1">Spore protein YkvP/CgeB glycosyl transferase-like domain-containing protein</fullName>
    </recommendedName>
</protein>
<dbReference type="EMBL" id="AMFJ01036158">
    <property type="protein sequence ID" value="EKD24795.1"/>
    <property type="molecule type" value="Genomic_DNA"/>
</dbReference>
<accession>K1X3Y6</accession>
<dbReference type="InterPro" id="IPR055259">
    <property type="entry name" value="YkvP/CgeB_Glyco_trans-like"/>
</dbReference>
<organism evidence="2">
    <name type="scientific">uncultured bacterium</name>
    <name type="common">gcode 4</name>
    <dbReference type="NCBI Taxonomy" id="1234023"/>
    <lineage>
        <taxon>Bacteria</taxon>
        <taxon>environmental samples</taxon>
    </lineage>
</organism>
<dbReference type="AlphaFoldDB" id="K1X3Y6"/>
<proteinExistence type="predicted"/>
<gene>
    <name evidence="2" type="ORF">ACD_80C00151G0010</name>
</gene>
<name>K1X3Y6_9BACT</name>
<feature type="domain" description="Spore protein YkvP/CgeB glycosyl transferase-like" evidence="1">
    <location>
        <begin position="246"/>
        <end position="362"/>
    </location>
</feature>
<comment type="caution">
    <text evidence="2">The sequence shown here is derived from an EMBL/GenBank/DDBJ whole genome shotgun (WGS) entry which is preliminary data.</text>
</comment>
<evidence type="ECO:0000259" key="1">
    <source>
        <dbReference type="Pfam" id="PF13524"/>
    </source>
</evidence>